<comment type="caution">
    <text evidence="1">The sequence shown here is derived from an EMBL/GenBank/DDBJ whole genome shotgun (WGS) entry which is preliminary data.</text>
</comment>
<gene>
    <name evidence="1" type="ORF">QI30_16330</name>
</gene>
<proteinExistence type="predicted"/>
<evidence type="ECO:0000313" key="1">
    <source>
        <dbReference type="EMBL" id="RUS53111.1"/>
    </source>
</evidence>
<sequence length="132" mass="15198">MEILVQRKSLGRSRKLEQMTYELPEKPHTLRELLTMLVQIEVSAYNEGTPLLTFITEDQQQDLKATGYVKFLPVAERPDVDNAQAIDTMLQAFEDGLFKVLQGSDVYSSLEEEIQWSTEPWTFIKLTFLAGR</sequence>
<dbReference type="EMBL" id="JTFC01000041">
    <property type="protein sequence ID" value="RUS53111.1"/>
    <property type="molecule type" value="Genomic_DNA"/>
</dbReference>
<protein>
    <submittedName>
        <fullName evidence="1">Uncharacterized protein</fullName>
    </submittedName>
</protein>
<accession>A0A433RQS3</accession>
<dbReference type="Proteomes" id="UP000288623">
    <property type="component" value="Unassembled WGS sequence"/>
</dbReference>
<name>A0A433RQS3_9BACL</name>
<keyword evidence="2" id="KW-1185">Reference proteome</keyword>
<organism evidence="1 2">
    <name type="scientific">Candidatus Kurthia intestinigallinarum</name>
    <dbReference type="NCBI Taxonomy" id="1562256"/>
    <lineage>
        <taxon>Bacteria</taxon>
        <taxon>Bacillati</taxon>
        <taxon>Bacillota</taxon>
        <taxon>Bacilli</taxon>
        <taxon>Bacillales</taxon>
        <taxon>Caryophanaceae</taxon>
        <taxon>Kurthia</taxon>
    </lineage>
</organism>
<dbReference type="AlphaFoldDB" id="A0A433RQS3"/>
<evidence type="ECO:0000313" key="2">
    <source>
        <dbReference type="Proteomes" id="UP000288623"/>
    </source>
</evidence>
<reference evidence="1 2" key="1">
    <citation type="submission" date="2014-11" db="EMBL/GenBank/DDBJ databases">
        <title>Genome sequence and analysis of novel Kurthia sp.</title>
        <authorList>
            <person name="Lawson J.N."/>
            <person name="Gonzalez J.E."/>
            <person name="Rinauldi L."/>
            <person name="Xuan Z."/>
            <person name="Firman A."/>
            <person name="Shaddox L."/>
            <person name="Trudeau A."/>
            <person name="Shah S."/>
            <person name="Reiman D."/>
        </authorList>
    </citation>
    <scope>NUCLEOTIDE SEQUENCE [LARGE SCALE GENOMIC DNA]</scope>
    <source>
        <strain evidence="1 2">3B1D</strain>
    </source>
</reference>